<evidence type="ECO:0000313" key="2">
    <source>
        <dbReference type="EMBL" id="KAF9786082.1"/>
    </source>
</evidence>
<dbReference type="Gene3D" id="3.30.200.20">
    <property type="entry name" value="Phosphorylase Kinase, domain 1"/>
    <property type="match status" value="1"/>
</dbReference>
<dbReference type="Gene3D" id="3.90.1200.10">
    <property type="match status" value="1"/>
</dbReference>
<accession>A0A9P6L6Y9</accession>
<keyword evidence="2" id="KW-0418">Kinase</keyword>
<dbReference type="PANTHER" id="PTHR22603">
    <property type="entry name" value="CHOLINE/ETHANOALAMINE KINASE"/>
    <property type="match status" value="1"/>
</dbReference>
<proteinExistence type="inferred from homology"/>
<dbReference type="GO" id="GO:0004305">
    <property type="term" value="F:ethanolamine kinase activity"/>
    <property type="evidence" value="ECO:0007669"/>
    <property type="project" value="TreeGrafter"/>
</dbReference>
<dbReference type="GO" id="GO:0005737">
    <property type="term" value="C:cytoplasm"/>
    <property type="evidence" value="ECO:0007669"/>
    <property type="project" value="TreeGrafter"/>
</dbReference>
<dbReference type="AlphaFoldDB" id="A0A9P6L6Y9"/>
<dbReference type="GO" id="GO:0004103">
    <property type="term" value="F:choline kinase activity"/>
    <property type="evidence" value="ECO:0007669"/>
    <property type="project" value="TreeGrafter"/>
</dbReference>
<gene>
    <name evidence="2" type="ORF">BJ322DRAFT_766252</name>
</gene>
<dbReference type="Pfam" id="PF01633">
    <property type="entry name" value="Choline_kinase"/>
    <property type="match status" value="1"/>
</dbReference>
<comment type="caution">
    <text evidence="2">The sequence shown here is derived from an EMBL/GenBank/DDBJ whole genome shotgun (WGS) entry which is preliminary data.</text>
</comment>
<dbReference type="OrthoDB" id="10267235at2759"/>
<sequence length="426" mass="47779">MLIPQHRSSVSSLASIDSLLSSSSSSIPFSASECELVTPLEGLCHIEGRLEARKYKSLSFASSLLRIVTSMNITTWRTRTMTPSDIRVTKVSGALTNAVFFVSCPSIPGTSTLLLRVYGPSSGSLVSRPRELEILHILSSEYKIGPFVYGTFDNGRIEQHFDSVALTPADLRDPEISRWIAMRMAELHKVNLDDLGGPSSSGHEDSVKKNVRSWLPHAREVLSLPATQSRLPRTFNIDTFTDQWEKYMQWVSAVEAKEGASPRVLAHNDAQYGNLLRMNPHPHSPEGHRQIIVVDFEYAGPNPAAFDIANHFMEWTADYHGPTPHILDSVRYPILSQRRNFYEAYLTHANPSISETEKEEKMNALEKQVQVWSPASHGMWTIWGLIQARDTLETDDGGEPEFDYLGYARCRFEGFQRDLGVLDLSA</sequence>
<evidence type="ECO:0000313" key="3">
    <source>
        <dbReference type="Proteomes" id="UP000736335"/>
    </source>
</evidence>
<dbReference type="EMBL" id="WIUZ02000006">
    <property type="protein sequence ID" value="KAF9786082.1"/>
    <property type="molecule type" value="Genomic_DNA"/>
</dbReference>
<reference evidence="2" key="2">
    <citation type="submission" date="2020-11" db="EMBL/GenBank/DDBJ databases">
        <authorList>
            <consortium name="DOE Joint Genome Institute"/>
            <person name="Kuo A."/>
            <person name="Miyauchi S."/>
            <person name="Kiss E."/>
            <person name="Drula E."/>
            <person name="Kohler A."/>
            <person name="Sanchez-Garcia M."/>
            <person name="Andreopoulos B."/>
            <person name="Barry K.W."/>
            <person name="Bonito G."/>
            <person name="Buee M."/>
            <person name="Carver A."/>
            <person name="Chen C."/>
            <person name="Cichocki N."/>
            <person name="Clum A."/>
            <person name="Culley D."/>
            <person name="Crous P.W."/>
            <person name="Fauchery L."/>
            <person name="Girlanda M."/>
            <person name="Hayes R."/>
            <person name="Keri Z."/>
            <person name="Labutti K."/>
            <person name="Lipzen A."/>
            <person name="Lombard V."/>
            <person name="Magnuson J."/>
            <person name="Maillard F."/>
            <person name="Morin E."/>
            <person name="Murat C."/>
            <person name="Nolan M."/>
            <person name="Ohm R."/>
            <person name="Pangilinan J."/>
            <person name="Pereira M."/>
            <person name="Perotto S."/>
            <person name="Peter M."/>
            <person name="Riley R."/>
            <person name="Sitrit Y."/>
            <person name="Stielow B."/>
            <person name="Szollosi G."/>
            <person name="Zifcakova L."/>
            <person name="Stursova M."/>
            <person name="Spatafora J.W."/>
            <person name="Tedersoo L."/>
            <person name="Vaario L.-M."/>
            <person name="Yamada A."/>
            <person name="Yan M."/>
            <person name="Wang P."/>
            <person name="Xu J."/>
            <person name="Bruns T."/>
            <person name="Baldrian P."/>
            <person name="Vilgalys R."/>
            <person name="Henrissat B."/>
            <person name="Grigoriev I.V."/>
            <person name="Hibbett D."/>
            <person name="Nagy L.G."/>
            <person name="Martin F.M."/>
        </authorList>
    </citation>
    <scope>NUCLEOTIDE SEQUENCE</scope>
    <source>
        <strain evidence="2">UH-Tt-Lm1</strain>
    </source>
</reference>
<keyword evidence="3" id="KW-1185">Reference proteome</keyword>
<dbReference type="SUPFAM" id="SSF56112">
    <property type="entry name" value="Protein kinase-like (PK-like)"/>
    <property type="match status" value="1"/>
</dbReference>
<name>A0A9P6L6Y9_9AGAM</name>
<dbReference type="GO" id="GO:0006646">
    <property type="term" value="P:phosphatidylethanolamine biosynthetic process"/>
    <property type="evidence" value="ECO:0007669"/>
    <property type="project" value="TreeGrafter"/>
</dbReference>
<dbReference type="Proteomes" id="UP000736335">
    <property type="component" value="Unassembled WGS sequence"/>
</dbReference>
<dbReference type="PANTHER" id="PTHR22603:SF93">
    <property type="entry name" value="RE24176P"/>
    <property type="match status" value="1"/>
</dbReference>
<keyword evidence="2" id="KW-0808">Transferase</keyword>
<protein>
    <submittedName>
        <fullName evidence="2">Choline kinase cytoplasm</fullName>
    </submittedName>
</protein>
<reference evidence="2" key="1">
    <citation type="journal article" date="2020" name="Nat. Commun.">
        <title>Large-scale genome sequencing of mycorrhizal fungi provides insights into the early evolution of symbiotic traits.</title>
        <authorList>
            <person name="Miyauchi S."/>
            <person name="Kiss E."/>
            <person name="Kuo A."/>
            <person name="Drula E."/>
            <person name="Kohler A."/>
            <person name="Sanchez-Garcia M."/>
            <person name="Morin E."/>
            <person name="Andreopoulos B."/>
            <person name="Barry K.W."/>
            <person name="Bonito G."/>
            <person name="Buee M."/>
            <person name="Carver A."/>
            <person name="Chen C."/>
            <person name="Cichocki N."/>
            <person name="Clum A."/>
            <person name="Culley D."/>
            <person name="Crous P.W."/>
            <person name="Fauchery L."/>
            <person name="Girlanda M."/>
            <person name="Hayes R.D."/>
            <person name="Keri Z."/>
            <person name="LaButti K."/>
            <person name="Lipzen A."/>
            <person name="Lombard V."/>
            <person name="Magnuson J."/>
            <person name="Maillard F."/>
            <person name="Murat C."/>
            <person name="Nolan M."/>
            <person name="Ohm R.A."/>
            <person name="Pangilinan J."/>
            <person name="Pereira M.F."/>
            <person name="Perotto S."/>
            <person name="Peter M."/>
            <person name="Pfister S."/>
            <person name="Riley R."/>
            <person name="Sitrit Y."/>
            <person name="Stielow J.B."/>
            <person name="Szollosi G."/>
            <person name="Zifcakova L."/>
            <person name="Stursova M."/>
            <person name="Spatafora J.W."/>
            <person name="Tedersoo L."/>
            <person name="Vaario L.M."/>
            <person name="Yamada A."/>
            <person name="Yan M."/>
            <person name="Wang P."/>
            <person name="Xu J."/>
            <person name="Bruns T."/>
            <person name="Baldrian P."/>
            <person name="Vilgalys R."/>
            <person name="Dunand C."/>
            <person name="Henrissat B."/>
            <person name="Grigoriev I.V."/>
            <person name="Hibbett D."/>
            <person name="Nagy L.G."/>
            <person name="Martin F.M."/>
        </authorList>
    </citation>
    <scope>NUCLEOTIDE SEQUENCE</scope>
    <source>
        <strain evidence="2">UH-Tt-Lm1</strain>
    </source>
</reference>
<evidence type="ECO:0000256" key="1">
    <source>
        <dbReference type="ARBA" id="ARBA00038211"/>
    </source>
</evidence>
<organism evidence="2 3">
    <name type="scientific">Thelephora terrestris</name>
    <dbReference type="NCBI Taxonomy" id="56493"/>
    <lineage>
        <taxon>Eukaryota</taxon>
        <taxon>Fungi</taxon>
        <taxon>Dikarya</taxon>
        <taxon>Basidiomycota</taxon>
        <taxon>Agaricomycotina</taxon>
        <taxon>Agaricomycetes</taxon>
        <taxon>Thelephorales</taxon>
        <taxon>Thelephoraceae</taxon>
        <taxon>Thelephora</taxon>
    </lineage>
</organism>
<dbReference type="CDD" id="cd05157">
    <property type="entry name" value="ETNK_euk"/>
    <property type="match status" value="1"/>
</dbReference>
<comment type="similarity">
    <text evidence="1">Belongs to the choline/ethanolamine kinase family.</text>
</comment>
<dbReference type="InterPro" id="IPR011009">
    <property type="entry name" value="Kinase-like_dom_sf"/>
</dbReference>